<dbReference type="Gene3D" id="3.30.50.10">
    <property type="entry name" value="Erythroid Transcription Factor GATA-1, subunit A"/>
    <property type="match status" value="1"/>
</dbReference>
<dbReference type="RefSeq" id="WP_019018205.1">
    <property type="nucleotide sequence ID" value="NZ_BMXD01000002.1"/>
</dbReference>
<dbReference type="Pfam" id="PF03884">
    <property type="entry name" value="YacG"/>
    <property type="match status" value="1"/>
</dbReference>
<protein>
    <recommendedName>
        <fullName evidence="3">DNA gyrase inhibitor YacG</fullName>
    </recommendedName>
</protein>
<dbReference type="SUPFAM" id="SSF57716">
    <property type="entry name" value="Glucocorticoid receptor-like (DNA-binding domain)"/>
    <property type="match status" value="1"/>
</dbReference>
<evidence type="ECO:0000256" key="2">
    <source>
        <dbReference type="ARBA" id="ARBA00022833"/>
    </source>
</evidence>
<evidence type="ECO:0000313" key="4">
    <source>
        <dbReference type="EMBL" id="MFC3292591.1"/>
    </source>
</evidence>
<dbReference type="InterPro" id="IPR005584">
    <property type="entry name" value="DNA_gyrase_inhibitor_YacG"/>
</dbReference>
<feature type="binding site" evidence="3">
    <location>
        <position position="41"/>
    </location>
    <ligand>
        <name>Zn(2+)</name>
        <dbReference type="ChEBI" id="CHEBI:29105"/>
    </ligand>
</feature>
<name>A0ABV7M132_9GAMM</name>
<feature type="binding site" evidence="3">
    <location>
        <position position="21"/>
    </location>
    <ligand>
        <name>Zn(2+)</name>
        <dbReference type="ChEBI" id="CHEBI:29105"/>
    </ligand>
</feature>
<keyword evidence="2 3" id="KW-0862">Zinc</keyword>
<dbReference type="HAMAP" id="MF_00649">
    <property type="entry name" value="DNA_gyrase_inhibitor_YacG"/>
    <property type="match status" value="1"/>
</dbReference>
<evidence type="ECO:0000313" key="5">
    <source>
        <dbReference type="Proteomes" id="UP001595640"/>
    </source>
</evidence>
<dbReference type="NCBIfam" id="NF001638">
    <property type="entry name" value="PRK00418.1"/>
    <property type="match status" value="1"/>
</dbReference>
<feature type="binding site" evidence="3">
    <location>
        <position position="37"/>
    </location>
    <ligand>
        <name>Zn(2+)</name>
        <dbReference type="ChEBI" id="CHEBI:29105"/>
    </ligand>
</feature>
<proteinExistence type="inferred from homology"/>
<gene>
    <name evidence="3 4" type="primary">yacG</name>
    <name evidence="4" type="ORF">ACFOEI_10975</name>
</gene>
<keyword evidence="5" id="KW-1185">Reference proteome</keyword>
<evidence type="ECO:0000256" key="3">
    <source>
        <dbReference type="HAMAP-Rule" id="MF_00649"/>
    </source>
</evidence>
<sequence length="80" mass="9046">MTDSNHNASNERPLEVACPQCRTKVVWSTDNPYRPFCSKRCRLLDLGAWADESHRIAGEPAMDEADLDELIDRLERGGNT</sequence>
<dbReference type="PANTHER" id="PTHR36150">
    <property type="entry name" value="DNA GYRASE INHIBITOR YACG"/>
    <property type="match status" value="1"/>
</dbReference>
<organism evidence="4 5">
    <name type="scientific">Modicisalibacter luteus</name>
    <dbReference type="NCBI Taxonomy" id="453962"/>
    <lineage>
        <taxon>Bacteria</taxon>
        <taxon>Pseudomonadati</taxon>
        <taxon>Pseudomonadota</taxon>
        <taxon>Gammaproteobacteria</taxon>
        <taxon>Oceanospirillales</taxon>
        <taxon>Halomonadaceae</taxon>
        <taxon>Modicisalibacter</taxon>
    </lineage>
</organism>
<dbReference type="PANTHER" id="PTHR36150:SF1">
    <property type="entry name" value="DNA GYRASE INHIBITOR YACG"/>
    <property type="match status" value="1"/>
</dbReference>
<keyword evidence="1 3" id="KW-0479">Metal-binding</keyword>
<comment type="cofactor">
    <cofactor evidence="3">
        <name>Zn(2+)</name>
        <dbReference type="ChEBI" id="CHEBI:29105"/>
    </cofactor>
    <text evidence="3">Binds 1 zinc ion.</text>
</comment>
<comment type="function">
    <text evidence="3">Inhibits all the catalytic activities of DNA gyrase by preventing its interaction with DNA. Acts by binding directly to the C-terminal domain of GyrB, which probably disrupts DNA binding by the gyrase.</text>
</comment>
<dbReference type="EMBL" id="JBHRUH010000015">
    <property type="protein sequence ID" value="MFC3292591.1"/>
    <property type="molecule type" value="Genomic_DNA"/>
</dbReference>
<dbReference type="InterPro" id="IPR013088">
    <property type="entry name" value="Znf_NHR/GATA"/>
</dbReference>
<comment type="similarity">
    <text evidence="3">Belongs to the DNA gyrase inhibitor YacG family.</text>
</comment>
<evidence type="ECO:0000256" key="1">
    <source>
        <dbReference type="ARBA" id="ARBA00022723"/>
    </source>
</evidence>
<accession>A0ABV7M132</accession>
<reference evidence="5" key="1">
    <citation type="journal article" date="2019" name="Int. J. Syst. Evol. Microbiol.">
        <title>The Global Catalogue of Microorganisms (GCM) 10K type strain sequencing project: providing services to taxonomists for standard genome sequencing and annotation.</title>
        <authorList>
            <consortium name="The Broad Institute Genomics Platform"/>
            <consortium name="The Broad Institute Genome Sequencing Center for Infectious Disease"/>
            <person name="Wu L."/>
            <person name="Ma J."/>
        </authorList>
    </citation>
    <scope>NUCLEOTIDE SEQUENCE [LARGE SCALE GENOMIC DNA]</scope>
    <source>
        <strain evidence="5">KCTC 12847</strain>
    </source>
</reference>
<feature type="binding site" evidence="3">
    <location>
        <position position="18"/>
    </location>
    <ligand>
        <name>Zn(2+)</name>
        <dbReference type="ChEBI" id="CHEBI:29105"/>
    </ligand>
</feature>
<dbReference type="Proteomes" id="UP001595640">
    <property type="component" value="Unassembled WGS sequence"/>
</dbReference>
<comment type="subunit">
    <text evidence="3">Interacts with GyrB.</text>
</comment>
<comment type="caution">
    <text evidence="4">The sequence shown here is derived from an EMBL/GenBank/DDBJ whole genome shotgun (WGS) entry which is preliminary data.</text>
</comment>